<accession>A0A495X7F5</accession>
<keyword evidence="4" id="KW-1185">Reference proteome</keyword>
<proteinExistence type="predicted"/>
<reference evidence="3 4" key="1">
    <citation type="submission" date="2018-10" db="EMBL/GenBank/DDBJ databases">
        <title>Sequencing the genomes of 1000 actinobacteria strains.</title>
        <authorList>
            <person name="Klenk H.-P."/>
        </authorList>
    </citation>
    <scope>NUCLEOTIDE SEQUENCE [LARGE SCALE GENOMIC DNA]</scope>
    <source>
        <strain evidence="3 4">DSM 43911</strain>
    </source>
</reference>
<feature type="transmembrane region" description="Helical" evidence="2">
    <location>
        <begin position="255"/>
        <end position="274"/>
    </location>
</feature>
<feature type="transmembrane region" description="Helical" evidence="2">
    <location>
        <begin position="221"/>
        <end position="243"/>
    </location>
</feature>
<keyword evidence="2" id="KW-0812">Transmembrane</keyword>
<keyword evidence="2" id="KW-1133">Transmembrane helix</keyword>
<keyword evidence="2" id="KW-0472">Membrane</keyword>
<feature type="transmembrane region" description="Helical" evidence="2">
    <location>
        <begin position="36"/>
        <end position="60"/>
    </location>
</feature>
<evidence type="ECO:0000313" key="3">
    <source>
        <dbReference type="EMBL" id="RKT68593.1"/>
    </source>
</evidence>
<sequence>MRRFGTAARLALGTASALGLARFAYGLLLPGMRDDLGWTLAEAGAMSTANGLGYLVGALATAPLVRRLGTTAAFRWGMAVTAATLAGTAVSADFTVLLVVRAASGVSGAVVFVTGGVIAARRNVLTVYFAGAGLGIAVSGATIPLLGGHWRAVWLGMGLAAALATAVSWTAARTDDVVGGTLGRAVIRPLAPVAVAYALFAVGYITYITFLSAYLAERDTLAWGVASTWTALGLAVVFSPVLWDRPLRTWRGGRALAAILALLGGSAVVALVGAVVPSAVLYGLTFMCVPAAVTALIKARVADPTATLAAFTTLFAAGQTVGPWLAGVVADRTSTDATVLWTAVLCWAGALVALCVKGSASAGRGPRPRTRRAPGPPGRSSPVPGATGRRPPGPARPGPDPRTEA</sequence>
<feature type="transmembrane region" description="Helical" evidence="2">
    <location>
        <begin position="72"/>
        <end position="92"/>
    </location>
</feature>
<dbReference type="Pfam" id="PF06779">
    <property type="entry name" value="MFS_4"/>
    <property type="match status" value="1"/>
</dbReference>
<feature type="transmembrane region" description="Helical" evidence="2">
    <location>
        <begin position="306"/>
        <end position="326"/>
    </location>
</feature>
<feature type="compositionally biased region" description="Low complexity" evidence="1">
    <location>
        <begin position="380"/>
        <end position="390"/>
    </location>
</feature>
<evidence type="ECO:0000256" key="1">
    <source>
        <dbReference type="SAM" id="MobiDB-lite"/>
    </source>
</evidence>
<dbReference type="GO" id="GO:0005886">
    <property type="term" value="C:plasma membrane"/>
    <property type="evidence" value="ECO:0007669"/>
    <property type="project" value="TreeGrafter"/>
</dbReference>
<name>A0A495X7F5_9PSEU</name>
<dbReference type="PANTHER" id="PTHR23537">
    <property type="match status" value="1"/>
</dbReference>
<dbReference type="PANTHER" id="PTHR23537:SF1">
    <property type="entry name" value="SUGAR TRANSPORTER"/>
    <property type="match status" value="1"/>
</dbReference>
<dbReference type="Gene3D" id="1.20.1250.20">
    <property type="entry name" value="MFS general substrate transporter like domains"/>
    <property type="match status" value="2"/>
</dbReference>
<dbReference type="EMBL" id="RBXR01000001">
    <property type="protein sequence ID" value="RKT68593.1"/>
    <property type="molecule type" value="Genomic_DNA"/>
</dbReference>
<protein>
    <submittedName>
        <fullName evidence="3">Putative MFS family arabinose efflux permease</fullName>
    </submittedName>
</protein>
<gene>
    <name evidence="3" type="ORF">DFJ66_1785</name>
</gene>
<feature type="transmembrane region" description="Helical" evidence="2">
    <location>
        <begin position="127"/>
        <end position="146"/>
    </location>
</feature>
<feature type="transmembrane region" description="Helical" evidence="2">
    <location>
        <begin position="193"/>
        <end position="215"/>
    </location>
</feature>
<comment type="caution">
    <text evidence="3">The sequence shown here is derived from an EMBL/GenBank/DDBJ whole genome shotgun (WGS) entry which is preliminary data.</text>
</comment>
<organism evidence="3 4">
    <name type="scientific">Saccharothrix variisporea</name>
    <dbReference type="NCBI Taxonomy" id="543527"/>
    <lineage>
        <taxon>Bacteria</taxon>
        <taxon>Bacillati</taxon>
        <taxon>Actinomycetota</taxon>
        <taxon>Actinomycetes</taxon>
        <taxon>Pseudonocardiales</taxon>
        <taxon>Pseudonocardiaceae</taxon>
        <taxon>Saccharothrix</taxon>
    </lineage>
</organism>
<feature type="transmembrane region" description="Helical" evidence="2">
    <location>
        <begin position="338"/>
        <end position="356"/>
    </location>
</feature>
<evidence type="ECO:0000313" key="4">
    <source>
        <dbReference type="Proteomes" id="UP000272729"/>
    </source>
</evidence>
<dbReference type="InterPro" id="IPR010645">
    <property type="entry name" value="MFS_4"/>
</dbReference>
<dbReference type="InterPro" id="IPR036259">
    <property type="entry name" value="MFS_trans_sf"/>
</dbReference>
<evidence type="ECO:0000256" key="2">
    <source>
        <dbReference type="SAM" id="Phobius"/>
    </source>
</evidence>
<dbReference type="AlphaFoldDB" id="A0A495X7F5"/>
<feature type="region of interest" description="Disordered" evidence="1">
    <location>
        <begin position="360"/>
        <end position="405"/>
    </location>
</feature>
<feature type="transmembrane region" description="Helical" evidence="2">
    <location>
        <begin position="280"/>
        <end position="299"/>
    </location>
</feature>
<feature type="transmembrane region" description="Helical" evidence="2">
    <location>
        <begin position="98"/>
        <end position="120"/>
    </location>
</feature>
<dbReference type="SUPFAM" id="SSF103473">
    <property type="entry name" value="MFS general substrate transporter"/>
    <property type="match status" value="1"/>
</dbReference>
<feature type="transmembrane region" description="Helical" evidence="2">
    <location>
        <begin position="152"/>
        <end position="172"/>
    </location>
</feature>
<dbReference type="Proteomes" id="UP000272729">
    <property type="component" value="Unassembled WGS sequence"/>
</dbReference>